<evidence type="ECO:0000256" key="2">
    <source>
        <dbReference type="ARBA" id="ARBA00009814"/>
    </source>
</evidence>
<comment type="subunit">
    <text evidence="8">Component of the Mediator complex.</text>
</comment>
<dbReference type="GO" id="GO:0006357">
    <property type="term" value="P:regulation of transcription by RNA polymerase II"/>
    <property type="evidence" value="ECO:0007669"/>
    <property type="project" value="InterPro"/>
</dbReference>
<evidence type="ECO:0000256" key="4">
    <source>
        <dbReference type="ARBA" id="ARBA00023015"/>
    </source>
</evidence>
<dbReference type="Proteomes" id="UP000054564">
    <property type="component" value="Unassembled WGS sequence"/>
</dbReference>
<evidence type="ECO:0000256" key="3">
    <source>
        <dbReference type="ARBA" id="ARBA00019612"/>
    </source>
</evidence>
<comment type="similarity">
    <text evidence="2 8">Belongs to the Mediator complex subunit 18 family.</text>
</comment>
<dbReference type="PANTHER" id="PTHR13321:SF2">
    <property type="entry name" value="MEDIATOR OF RNA POLYMERASE II TRANSCRIPTION SUBUNIT 18"/>
    <property type="match status" value="1"/>
</dbReference>
<sequence>MSTELSVTGLIPSQPLYADIVNRLANHSHSYSAFNAHSITFDRGPLQTISEDSSLLRLNHTIRTQEIPQNQSPSNYKNPIRNGWSLTSLGRIEPERLSPDFLIRPTYICPIIAGNPREFVNALGYRQKFEYYRRGVQFIRGAVIIEIFRVYKNEKDEEPITGSKAHIITVTYIIPAIIRSSSTSGPAPGTTTTTTGQPNSKVNTGPTTQELRIEAGNRVREIQAILKGLVDLGRVEPF</sequence>
<evidence type="ECO:0000256" key="7">
    <source>
        <dbReference type="ARBA" id="ARBA00032012"/>
    </source>
</evidence>
<proteinExistence type="inferred from homology"/>
<comment type="function">
    <text evidence="8">Component of the Mediator complex, a coactivator involved in the regulated transcription of nearly all RNA polymerase II-dependent genes. Mediator functions as a bridge to convey information from gene-specific regulatory proteins to the basal RNA polymerase II transcription machinery. Mediator is recruited to promoters by direct interactions with regulatory proteins and serves as a scaffold for the assembly of a functional preinitiation complex with RNA polymerase II and the general transcription factors.</text>
</comment>
<evidence type="ECO:0000256" key="1">
    <source>
        <dbReference type="ARBA" id="ARBA00004123"/>
    </source>
</evidence>
<comment type="subcellular location">
    <subcellularLocation>
        <location evidence="1 8">Nucleus</location>
    </subcellularLocation>
</comment>
<organism evidence="10 11">
    <name type="scientific">Puccinia striiformis f. sp. tritici PST-78</name>
    <dbReference type="NCBI Taxonomy" id="1165861"/>
    <lineage>
        <taxon>Eukaryota</taxon>
        <taxon>Fungi</taxon>
        <taxon>Dikarya</taxon>
        <taxon>Basidiomycota</taxon>
        <taxon>Pucciniomycotina</taxon>
        <taxon>Pucciniomycetes</taxon>
        <taxon>Pucciniales</taxon>
        <taxon>Pucciniaceae</taxon>
        <taxon>Puccinia</taxon>
    </lineage>
</organism>
<dbReference type="AlphaFoldDB" id="A0A0L0VR50"/>
<gene>
    <name evidence="8" type="primary">MED18</name>
    <name evidence="10" type="ORF">PSTG_05180</name>
</gene>
<keyword evidence="8" id="KW-0010">Activator</keyword>
<dbReference type="GO" id="GO:0070847">
    <property type="term" value="C:core mediator complex"/>
    <property type="evidence" value="ECO:0007669"/>
    <property type="project" value="TreeGrafter"/>
</dbReference>
<keyword evidence="5 8" id="KW-0804">Transcription</keyword>
<name>A0A0L0VR50_9BASI</name>
<dbReference type="Gene3D" id="2.40.320.10">
    <property type="entry name" value="Hypothetical Protein Pfu-838710-001"/>
    <property type="match status" value="1"/>
</dbReference>
<feature type="region of interest" description="Disordered" evidence="9">
    <location>
        <begin position="181"/>
        <end position="208"/>
    </location>
</feature>
<keyword evidence="11" id="KW-1185">Reference proteome</keyword>
<dbReference type="Pfam" id="PF09637">
    <property type="entry name" value="Med18"/>
    <property type="match status" value="1"/>
</dbReference>
<evidence type="ECO:0000256" key="5">
    <source>
        <dbReference type="ARBA" id="ARBA00023163"/>
    </source>
</evidence>
<reference evidence="11" key="1">
    <citation type="submission" date="2014-03" db="EMBL/GenBank/DDBJ databases">
        <title>The Genome Sequence of Puccinia striiformis f. sp. tritici PST-78.</title>
        <authorList>
            <consortium name="The Broad Institute Genome Sequencing Platform"/>
            <person name="Cuomo C."/>
            <person name="Hulbert S."/>
            <person name="Chen X."/>
            <person name="Walker B."/>
            <person name="Young S.K."/>
            <person name="Zeng Q."/>
            <person name="Gargeya S."/>
            <person name="Fitzgerald M."/>
            <person name="Haas B."/>
            <person name="Abouelleil A."/>
            <person name="Alvarado L."/>
            <person name="Arachchi H.M."/>
            <person name="Berlin A.M."/>
            <person name="Chapman S.B."/>
            <person name="Goldberg J."/>
            <person name="Griggs A."/>
            <person name="Gujja S."/>
            <person name="Hansen M."/>
            <person name="Howarth C."/>
            <person name="Imamovic A."/>
            <person name="Larimer J."/>
            <person name="McCowan C."/>
            <person name="Montmayeur A."/>
            <person name="Murphy C."/>
            <person name="Neiman D."/>
            <person name="Pearson M."/>
            <person name="Priest M."/>
            <person name="Roberts A."/>
            <person name="Saif S."/>
            <person name="Shea T."/>
            <person name="Sisk P."/>
            <person name="Sykes S."/>
            <person name="Wortman J."/>
            <person name="Nusbaum C."/>
            <person name="Birren B."/>
        </authorList>
    </citation>
    <scope>NUCLEOTIDE SEQUENCE [LARGE SCALE GENOMIC DNA]</scope>
    <source>
        <strain evidence="11">race PST-78</strain>
    </source>
</reference>
<evidence type="ECO:0000256" key="8">
    <source>
        <dbReference type="RuleBase" id="RU364150"/>
    </source>
</evidence>
<dbReference type="GO" id="GO:0003712">
    <property type="term" value="F:transcription coregulator activity"/>
    <property type="evidence" value="ECO:0007669"/>
    <property type="project" value="InterPro"/>
</dbReference>
<evidence type="ECO:0000256" key="9">
    <source>
        <dbReference type="SAM" id="MobiDB-lite"/>
    </source>
</evidence>
<comment type="caution">
    <text evidence="10">The sequence shown here is derived from an EMBL/GenBank/DDBJ whole genome shotgun (WGS) entry which is preliminary data.</text>
</comment>
<dbReference type="InterPro" id="IPR019095">
    <property type="entry name" value="Mediator_Med18"/>
</dbReference>
<dbReference type="GO" id="GO:0006369">
    <property type="term" value="P:termination of RNA polymerase II transcription"/>
    <property type="evidence" value="ECO:0007669"/>
    <property type="project" value="TreeGrafter"/>
</dbReference>
<evidence type="ECO:0000313" key="10">
    <source>
        <dbReference type="EMBL" id="KNF01756.1"/>
    </source>
</evidence>
<feature type="compositionally biased region" description="Low complexity" evidence="9">
    <location>
        <begin position="181"/>
        <end position="196"/>
    </location>
</feature>
<keyword evidence="4 8" id="KW-0805">Transcription regulation</keyword>
<evidence type="ECO:0000313" key="11">
    <source>
        <dbReference type="Proteomes" id="UP000054564"/>
    </source>
</evidence>
<dbReference type="GO" id="GO:0016592">
    <property type="term" value="C:mediator complex"/>
    <property type="evidence" value="ECO:0007669"/>
    <property type="project" value="InterPro"/>
</dbReference>
<keyword evidence="6 8" id="KW-0539">Nucleus</keyword>
<evidence type="ECO:0000256" key="6">
    <source>
        <dbReference type="ARBA" id="ARBA00023242"/>
    </source>
</evidence>
<protein>
    <recommendedName>
        <fullName evidence="3 8">Mediator of RNA polymerase II transcription subunit 18</fullName>
    </recommendedName>
    <alternativeName>
        <fullName evidence="7 8">Mediator complex subunit 18</fullName>
    </alternativeName>
</protein>
<dbReference type="PANTHER" id="PTHR13321">
    <property type="entry name" value="MEDIATOR OF RNA POLYMERASE II TRANSCRIPTION, SUBUNIT 18"/>
    <property type="match status" value="1"/>
</dbReference>
<dbReference type="EMBL" id="AJIL01000028">
    <property type="protein sequence ID" value="KNF01756.1"/>
    <property type="molecule type" value="Genomic_DNA"/>
</dbReference>
<feature type="compositionally biased region" description="Polar residues" evidence="9">
    <location>
        <begin position="197"/>
        <end position="208"/>
    </location>
</feature>
<dbReference type="OrthoDB" id="10018982at2759"/>
<accession>A0A0L0VR50</accession>